<evidence type="ECO:0000313" key="3">
    <source>
        <dbReference type="EnsemblPlants" id="KQK01357"/>
    </source>
</evidence>
<sequence length="114" mass="12707">MAAALRQTMTRALLRHPPPPRPSRFSTSSGTSQGYGTRAGFHSAQMAAERRQAELVEATDEVMRNLQKERAKTDKIMLGLLSLPFVATAGYEVMRNLEKERAKTNKDEVMNNSV</sequence>
<dbReference type="ExpressionAtlas" id="A0A0Q3FTA1">
    <property type="expression patterns" value="baseline"/>
</dbReference>
<reference evidence="2 3" key="1">
    <citation type="journal article" date="2010" name="Nature">
        <title>Genome sequencing and analysis of the model grass Brachypodium distachyon.</title>
        <authorList>
            <consortium name="International Brachypodium Initiative"/>
        </authorList>
    </citation>
    <scope>NUCLEOTIDE SEQUENCE [LARGE SCALE GENOMIC DNA]</scope>
    <source>
        <strain evidence="2">Bd21</strain>
        <strain evidence="3">cv. Bd21</strain>
    </source>
</reference>
<organism evidence="2">
    <name type="scientific">Brachypodium distachyon</name>
    <name type="common">Purple false brome</name>
    <name type="synonym">Trachynia distachya</name>
    <dbReference type="NCBI Taxonomy" id="15368"/>
    <lineage>
        <taxon>Eukaryota</taxon>
        <taxon>Viridiplantae</taxon>
        <taxon>Streptophyta</taxon>
        <taxon>Embryophyta</taxon>
        <taxon>Tracheophyta</taxon>
        <taxon>Spermatophyta</taxon>
        <taxon>Magnoliopsida</taxon>
        <taxon>Liliopsida</taxon>
        <taxon>Poales</taxon>
        <taxon>Poaceae</taxon>
        <taxon>BOP clade</taxon>
        <taxon>Pooideae</taxon>
        <taxon>Stipodae</taxon>
        <taxon>Brachypodieae</taxon>
        <taxon>Brachypodium</taxon>
    </lineage>
</organism>
<dbReference type="Gramene" id="KQK01357">
    <property type="protein sequence ID" value="KQK01357"/>
    <property type="gene ID" value="BRADI_3g55363v3"/>
</dbReference>
<feature type="region of interest" description="Disordered" evidence="1">
    <location>
        <begin position="1"/>
        <end position="50"/>
    </location>
</feature>
<accession>A0A0Q3FTA1</accession>
<dbReference type="EMBL" id="CM000882">
    <property type="protein sequence ID" value="PNT69437.1"/>
    <property type="molecule type" value="Genomic_DNA"/>
</dbReference>
<evidence type="ECO:0000256" key="1">
    <source>
        <dbReference type="SAM" id="MobiDB-lite"/>
    </source>
</evidence>
<name>A0A0Q3FTA1_BRADI</name>
<dbReference type="Proteomes" id="UP000008810">
    <property type="component" value="Chromosome 3"/>
</dbReference>
<keyword evidence="4" id="KW-1185">Reference proteome</keyword>
<feature type="compositionally biased region" description="Low complexity" evidence="1">
    <location>
        <begin position="23"/>
        <end position="36"/>
    </location>
</feature>
<dbReference type="GeneID" id="100844591"/>
<dbReference type="AlphaFoldDB" id="A0A0Q3FTA1"/>
<protein>
    <submittedName>
        <fullName evidence="2 3">Uncharacterized protein</fullName>
    </submittedName>
</protein>
<dbReference type="EnsemblPlants" id="KQK01357">
    <property type="protein sequence ID" value="KQK01357"/>
    <property type="gene ID" value="BRADI_3g55363v3"/>
</dbReference>
<dbReference type="Gramene" id="PNT69437">
    <property type="protein sequence ID" value="PNT69437"/>
    <property type="gene ID" value="BRADI_3g55363v3"/>
</dbReference>
<proteinExistence type="predicted"/>
<evidence type="ECO:0000313" key="4">
    <source>
        <dbReference type="Proteomes" id="UP000008810"/>
    </source>
</evidence>
<dbReference type="RefSeq" id="XP_003572945.1">
    <property type="nucleotide sequence ID" value="XM_003572897.4"/>
</dbReference>
<dbReference type="KEGG" id="bdi:100844591"/>
<gene>
    <name evidence="3" type="primary">LOC100844591</name>
    <name evidence="2" type="ORF">BRADI_3g55363v3</name>
</gene>
<reference evidence="2" key="2">
    <citation type="submission" date="2017-06" db="EMBL/GenBank/DDBJ databases">
        <title>WGS assembly of Brachypodium distachyon.</title>
        <authorList>
            <consortium name="The International Brachypodium Initiative"/>
            <person name="Lucas S."/>
            <person name="Harmon-Smith M."/>
            <person name="Lail K."/>
            <person name="Tice H."/>
            <person name="Grimwood J."/>
            <person name="Bruce D."/>
            <person name="Barry K."/>
            <person name="Shu S."/>
            <person name="Lindquist E."/>
            <person name="Wang M."/>
            <person name="Pitluck S."/>
            <person name="Vogel J.P."/>
            <person name="Garvin D.F."/>
            <person name="Mockler T.C."/>
            <person name="Schmutz J."/>
            <person name="Rokhsar D."/>
            <person name="Bevan M.W."/>
        </authorList>
    </citation>
    <scope>NUCLEOTIDE SEQUENCE</scope>
    <source>
        <strain evidence="2">Bd21</strain>
    </source>
</reference>
<evidence type="ECO:0000313" key="2">
    <source>
        <dbReference type="EMBL" id="KQK01357.1"/>
    </source>
</evidence>
<dbReference type="EMBL" id="CM000882">
    <property type="protein sequence ID" value="KQK01357.1"/>
    <property type="molecule type" value="Genomic_DNA"/>
</dbReference>
<dbReference type="EnsemblPlants" id="PNT69437">
    <property type="protein sequence ID" value="PNT69437"/>
    <property type="gene ID" value="BRADI_3g55363v3"/>
</dbReference>
<reference evidence="3" key="3">
    <citation type="submission" date="2018-08" db="UniProtKB">
        <authorList>
            <consortium name="EnsemblPlants"/>
        </authorList>
    </citation>
    <scope>IDENTIFICATION</scope>
    <source>
        <strain evidence="3">cv. Bd21</strain>
    </source>
</reference>